<accession>A0A0S4VNE0</accession>
<feature type="region of interest" description="Disordered" evidence="1">
    <location>
        <begin position="1"/>
        <end position="20"/>
    </location>
</feature>
<gene>
    <name evidence="2" type="ORF">TD1301_v1_1690001</name>
</gene>
<organism evidence="2">
    <name type="scientific">Ralstonia solanacearum</name>
    <name type="common">Pseudomonas solanacearum</name>
    <dbReference type="NCBI Taxonomy" id="305"/>
    <lineage>
        <taxon>Bacteria</taxon>
        <taxon>Pseudomonadati</taxon>
        <taxon>Pseudomonadota</taxon>
        <taxon>Betaproteobacteria</taxon>
        <taxon>Burkholderiales</taxon>
        <taxon>Burkholderiaceae</taxon>
        <taxon>Ralstonia</taxon>
        <taxon>Ralstonia solanacearum species complex</taxon>
    </lineage>
</organism>
<dbReference type="AlphaFoldDB" id="A0A0S4VNE0"/>
<evidence type="ECO:0000313" key="2">
    <source>
        <dbReference type="EMBL" id="CUV35834.1"/>
    </source>
</evidence>
<evidence type="ECO:0000256" key="1">
    <source>
        <dbReference type="SAM" id="MobiDB-lite"/>
    </source>
</evidence>
<sequence>MSWLDKLLPPKIQQTDPSQRKGIPEGLWIKCPACESVPVSYTHLRAHETDSYLVCRLLLEKKKKRRKPD</sequence>
<reference evidence="2" key="1">
    <citation type="submission" date="2015-10" db="EMBL/GenBank/DDBJ databases">
        <authorList>
            <person name="Gilbert D.G."/>
        </authorList>
    </citation>
    <scope>NUCLEOTIDE SEQUENCE</scope>
    <source>
        <strain evidence="2">Phyl III-seqv23</strain>
    </source>
</reference>
<dbReference type="EMBL" id="LN899825">
    <property type="protein sequence ID" value="CUV35834.1"/>
    <property type="molecule type" value="Genomic_DNA"/>
</dbReference>
<name>A0A0S4VNE0_RALSL</name>
<protein>
    <submittedName>
        <fullName evidence="2">Uncharacterized protein</fullName>
    </submittedName>
</protein>
<proteinExistence type="predicted"/>